<protein>
    <recommendedName>
        <fullName evidence="4">ER membrane protein complex subunit 2</fullName>
    </recommendedName>
</protein>
<proteinExistence type="predicted"/>
<comment type="caution">
    <text evidence="2">The sequence shown here is derived from an EMBL/GenBank/DDBJ whole genome shotgun (WGS) entry which is preliminary data.</text>
</comment>
<name>A0A4R0RZC6_9APHY</name>
<feature type="compositionally biased region" description="Basic residues" evidence="1">
    <location>
        <begin position="163"/>
        <end position="172"/>
    </location>
</feature>
<sequence>MDWKAMWKTGVLLMNEFHEEDMDSNSKRLDYLSTLMLQYPEERQAIFQELILRYILSGEYGKALDELELYLPSQPYASNPILQIYGGLICLYLAQPESTFVSTWDAVKLRDAQAYLEKAKTIDPNNVVALAWLEQIPRLQSASTSGATTPMSESDDEEDKRRANPRAKRARR</sequence>
<feature type="compositionally biased region" description="Polar residues" evidence="1">
    <location>
        <begin position="141"/>
        <end position="152"/>
    </location>
</feature>
<evidence type="ECO:0008006" key="4">
    <source>
        <dbReference type="Google" id="ProtNLM"/>
    </source>
</evidence>
<reference evidence="2 3" key="1">
    <citation type="submission" date="2018-11" db="EMBL/GenBank/DDBJ databases">
        <title>Genome assembly of Steccherinum ochraceum LE-BIN_3174, the white-rot fungus of the Steccherinaceae family (The Residual Polyporoid clade, Polyporales, Basidiomycota).</title>
        <authorList>
            <person name="Fedorova T.V."/>
            <person name="Glazunova O.A."/>
            <person name="Landesman E.O."/>
            <person name="Moiseenko K.V."/>
            <person name="Psurtseva N.V."/>
            <person name="Savinova O.S."/>
            <person name="Shakhova N.V."/>
            <person name="Tyazhelova T.V."/>
            <person name="Vasina D.V."/>
        </authorList>
    </citation>
    <scope>NUCLEOTIDE SEQUENCE [LARGE SCALE GENOMIC DNA]</scope>
    <source>
        <strain evidence="2 3">LE-BIN_3174</strain>
    </source>
</reference>
<evidence type="ECO:0000313" key="3">
    <source>
        <dbReference type="Proteomes" id="UP000292702"/>
    </source>
</evidence>
<evidence type="ECO:0000313" key="2">
    <source>
        <dbReference type="EMBL" id="TCD69858.1"/>
    </source>
</evidence>
<dbReference type="InterPro" id="IPR011990">
    <property type="entry name" value="TPR-like_helical_dom_sf"/>
</dbReference>
<evidence type="ECO:0000256" key="1">
    <source>
        <dbReference type="SAM" id="MobiDB-lite"/>
    </source>
</evidence>
<gene>
    <name evidence="2" type="ORF">EIP91_005935</name>
</gene>
<dbReference type="Gene3D" id="1.25.40.10">
    <property type="entry name" value="Tetratricopeptide repeat domain"/>
    <property type="match status" value="1"/>
</dbReference>
<dbReference type="AlphaFoldDB" id="A0A4R0RZC6"/>
<dbReference type="STRING" id="92696.A0A4R0RZC6"/>
<dbReference type="Proteomes" id="UP000292702">
    <property type="component" value="Unassembled WGS sequence"/>
</dbReference>
<feature type="region of interest" description="Disordered" evidence="1">
    <location>
        <begin position="141"/>
        <end position="172"/>
    </location>
</feature>
<organism evidence="2 3">
    <name type="scientific">Steccherinum ochraceum</name>
    <dbReference type="NCBI Taxonomy" id="92696"/>
    <lineage>
        <taxon>Eukaryota</taxon>
        <taxon>Fungi</taxon>
        <taxon>Dikarya</taxon>
        <taxon>Basidiomycota</taxon>
        <taxon>Agaricomycotina</taxon>
        <taxon>Agaricomycetes</taxon>
        <taxon>Polyporales</taxon>
        <taxon>Steccherinaceae</taxon>
        <taxon>Steccherinum</taxon>
    </lineage>
</organism>
<dbReference type="EMBL" id="RWJN01000032">
    <property type="protein sequence ID" value="TCD69858.1"/>
    <property type="molecule type" value="Genomic_DNA"/>
</dbReference>
<accession>A0A4R0RZC6</accession>
<keyword evidence="3" id="KW-1185">Reference proteome</keyword>
<dbReference type="OrthoDB" id="2159786at2759"/>